<dbReference type="EMBL" id="JABEOV010000005">
    <property type="protein sequence ID" value="NNG51986.1"/>
    <property type="molecule type" value="Genomic_DNA"/>
</dbReference>
<keyword evidence="3" id="KW-1185">Reference proteome</keyword>
<feature type="compositionally biased region" description="Low complexity" evidence="1">
    <location>
        <begin position="52"/>
        <end position="70"/>
    </location>
</feature>
<evidence type="ECO:0000313" key="2">
    <source>
        <dbReference type="EMBL" id="NNG51986.1"/>
    </source>
</evidence>
<gene>
    <name evidence="2" type="ORF">HKX05_01300</name>
</gene>
<feature type="region of interest" description="Disordered" evidence="1">
    <location>
        <begin position="47"/>
        <end position="83"/>
    </location>
</feature>
<dbReference type="Proteomes" id="UP000557656">
    <property type="component" value="Unassembled WGS sequence"/>
</dbReference>
<protein>
    <submittedName>
        <fullName evidence="2">Uncharacterized protein</fullName>
    </submittedName>
</protein>
<name>A0ABX1UEN7_9SPHN</name>
<comment type="caution">
    <text evidence="2">The sequence shown here is derived from an EMBL/GenBank/DDBJ whole genome shotgun (WGS) entry which is preliminary data.</text>
</comment>
<evidence type="ECO:0000256" key="1">
    <source>
        <dbReference type="SAM" id="MobiDB-lite"/>
    </source>
</evidence>
<evidence type="ECO:0000313" key="3">
    <source>
        <dbReference type="Proteomes" id="UP000557656"/>
    </source>
</evidence>
<proteinExistence type="predicted"/>
<reference evidence="2 3" key="1">
    <citation type="submission" date="2020-05" db="EMBL/GenBank/DDBJ databases">
        <title>Draft Genome Sequences of Sphingomonas sp. Isolated from the International Space Station.</title>
        <authorList>
            <person name="Bijlani S."/>
            <person name="Singh N.K."/>
            <person name="Mason C.E."/>
            <person name="Wang C.C."/>
            <person name="Venkateswaran K."/>
        </authorList>
    </citation>
    <scope>NUCLEOTIDE SEQUENCE [LARGE SCALE GENOMIC DNA]</scope>
    <source>
        <strain evidence="2 3">IIF7SW-B5</strain>
    </source>
</reference>
<sequence length="83" mass="9031">MRLDDVMGEECGFYDDNGVMKAASSARQSAAINFPPYMEEQVVPLDHDQKNSPSAMSSRSRRTSAACLSSTNCSGLAKIGQRR</sequence>
<organism evidence="2 3">
    <name type="scientific">Sphingomonas sanguinis</name>
    <dbReference type="NCBI Taxonomy" id="33051"/>
    <lineage>
        <taxon>Bacteria</taxon>
        <taxon>Pseudomonadati</taxon>
        <taxon>Pseudomonadota</taxon>
        <taxon>Alphaproteobacteria</taxon>
        <taxon>Sphingomonadales</taxon>
        <taxon>Sphingomonadaceae</taxon>
        <taxon>Sphingomonas</taxon>
    </lineage>
</organism>
<accession>A0ABX1UEN7</accession>
<dbReference type="RefSeq" id="WP_206379060.1">
    <property type="nucleotide sequence ID" value="NZ_JABEOV010000005.1"/>
</dbReference>